<dbReference type="InterPro" id="IPR004808">
    <property type="entry name" value="AP_endonuc_1"/>
</dbReference>
<sequence>MRIITWNCNMAFRKKADFILTYNPDILIVPECENPDKLLFSINTPKPTDVLWFGKNNSKGLAIFSYSNFRLTLLENHNQDLQMIIPVAVTDGQFDFNLFAIWANNPTDRDGQYIEQVWKAVQYYSALLKDTKTILVGDFNSNTIWDKKHREGNHSNLVKLLEGRGIFSTYHIYHKQTQGTEVHPTLYMYRHRDKPYHIDYCFASKDLLNKVSSVEVGDFDKWIIHSDHVPVIITFDN</sequence>
<evidence type="ECO:0000256" key="1">
    <source>
        <dbReference type="ARBA" id="ARBA00001946"/>
    </source>
</evidence>
<dbReference type="PANTHER" id="PTHR22748">
    <property type="entry name" value="AP ENDONUCLEASE"/>
    <property type="match status" value="1"/>
</dbReference>
<comment type="similarity">
    <text evidence="2">Belongs to the DNA repair enzymes AP/ExoA family.</text>
</comment>
<dbReference type="GO" id="GO:0046872">
    <property type="term" value="F:metal ion binding"/>
    <property type="evidence" value="ECO:0007669"/>
    <property type="project" value="UniProtKB-KW"/>
</dbReference>
<reference evidence="7 8" key="1">
    <citation type="submission" date="2016-11" db="EMBL/GenBank/DDBJ databases">
        <authorList>
            <person name="Jaros S."/>
            <person name="Januszkiewicz K."/>
            <person name="Wedrychowicz H."/>
        </authorList>
    </citation>
    <scope>NUCLEOTIDE SEQUENCE [LARGE SCALE GENOMIC DNA]</scope>
    <source>
        <strain evidence="7 8">DSM 18119</strain>
    </source>
</reference>
<accession>A0A1M4ZGT7</accession>
<evidence type="ECO:0000259" key="6">
    <source>
        <dbReference type="Pfam" id="PF03372"/>
    </source>
</evidence>
<dbReference type="AlphaFoldDB" id="A0A1M4ZGT7"/>
<dbReference type="SUPFAM" id="SSF56219">
    <property type="entry name" value="DNase I-like"/>
    <property type="match status" value="1"/>
</dbReference>
<dbReference type="InterPro" id="IPR036691">
    <property type="entry name" value="Endo/exonu/phosph_ase_sf"/>
</dbReference>
<dbReference type="STRING" id="1121884.SAMN02745131_01938"/>
<organism evidence="7 8">
    <name type="scientific">Flavisolibacter ginsengisoli DSM 18119</name>
    <dbReference type="NCBI Taxonomy" id="1121884"/>
    <lineage>
        <taxon>Bacteria</taxon>
        <taxon>Pseudomonadati</taxon>
        <taxon>Bacteroidota</taxon>
        <taxon>Chitinophagia</taxon>
        <taxon>Chitinophagales</taxon>
        <taxon>Chitinophagaceae</taxon>
        <taxon>Flavisolibacter</taxon>
    </lineage>
</organism>
<dbReference type="EMBL" id="FQUU01000007">
    <property type="protein sequence ID" value="SHF17249.1"/>
    <property type="molecule type" value="Genomic_DNA"/>
</dbReference>
<feature type="domain" description="Endonuclease/exonuclease/phosphatase" evidence="6">
    <location>
        <begin position="4"/>
        <end position="214"/>
    </location>
</feature>
<evidence type="ECO:0000256" key="5">
    <source>
        <dbReference type="ARBA" id="ARBA00022842"/>
    </source>
</evidence>
<gene>
    <name evidence="7" type="ORF">SAMN02745131_01938</name>
</gene>
<keyword evidence="4" id="KW-0378">Hydrolase</keyword>
<protein>
    <submittedName>
        <fullName evidence="7">Exonuclease III</fullName>
    </submittedName>
</protein>
<proteinExistence type="inferred from homology"/>
<dbReference type="Proteomes" id="UP000184048">
    <property type="component" value="Unassembled WGS sequence"/>
</dbReference>
<keyword evidence="3" id="KW-0479">Metal-binding</keyword>
<dbReference type="Pfam" id="PF03372">
    <property type="entry name" value="Exo_endo_phos"/>
    <property type="match status" value="1"/>
</dbReference>
<dbReference type="GO" id="GO:0006284">
    <property type="term" value="P:base-excision repair"/>
    <property type="evidence" value="ECO:0007669"/>
    <property type="project" value="TreeGrafter"/>
</dbReference>
<dbReference type="RefSeq" id="WP_072835142.1">
    <property type="nucleotide sequence ID" value="NZ_FQUU01000007.1"/>
</dbReference>
<name>A0A1M4ZGT7_9BACT</name>
<keyword evidence="8" id="KW-1185">Reference proteome</keyword>
<evidence type="ECO:0000313" key="7">
    <source>
        <dbReference type="EMBL" id="SHF17249.1"/>
    </source>
</evidence>
<dbReference type="Gene3D" id="3.60.10.10">
    <property type="entry name" value="Endonuclease/exonuclease/phosphatase"/>
    <property type="match status" value="1"/>
</dbReference>
<keyword evidence="7" id="KW-0269">Exonuclease</keyword>
<dbReference type="GO" id="GO:0008311">
    <property type="term" value="F:double-stranded DNA 3'-5' DNA exonuclease activity"/>
    <property type="evidence" value="ECO:0007669"/>
    <property type="project" value="TreeGrafter"/>
</dbReference>
<dbReference type="PANTHER" id="PTHR22748:SF6">
    <property type="entry name" value="DNA-(APURINIC OR APYRIMIDINIC SITE) ENDONUCLEASE"/>
    <property type="match status" value="1"/>
</dbReference>
<comment type="cofactor">
    <cofactor evidence="1">
        <name>Mg(2+)</name>
        <dbReference type="ChEBI" id="CHEBI:18420"/>
    </cofactor>
</comment>
<dbReference type="OrthoDB" id="583592at2"/>
<evidence type="ECO:0000256" key="3">
    <source>
        <dbReference type="ARBA" id="ARBA00022723"/>
    </source>
</evidence>
<keyword evidence="7" id="KW-0540">Nuclease</keyword>
<dbReference type="GO" id="GO:0003906">
    <property type="term" value="F:DNA-(apurinic or apyrimidinic site) endonuclease activity"/>
    <property type="evidence" value="ECO:0007669"/>
    <property type="project" value="TreeGrafter"/>
</dbReference>
<keyword evidence="5" id="KW-0460">Magnesium</keyword>
<evidence type="ECO:0000256" key="2">
    <source>
        <dbReference type="ARBA" id="ARBA00007092"/>
    </source>
</evidence>
<evidence type="ECO:0000256" key="4">
    <source>
        <dbReference type="ARBA" id="ARBA00022801"/>
    </source>
</evidence>
<evidence type="ECO:0000313" key="8">
    <source>
        <dbReference type="Proteomes" id="UP000184048"/>
    </source>
</evidence>
<dbReference type="InterPro" id="IPR005135">
    <property type="entry name" value="Endo/exonuclease/phosphatase"/>
</dbReference>
<dbReference type="GO" id="GO:0008081">
    <property type="term" value="F:phosphoric diester hydrolase activity"/>
    <property type="evidence" value="ECO:0007669"/>
    <property type="project" value="TreeGrafter"/>
</dbReference>